<dbReference type="GO" id="GO:0016491">
    <property type="term" value="F:oxidoreductase activity"/>
    <property type="evidence" value="ECO:0007669"/>
    <property type="project" value="InterPro"/>
</dbReference>
<dbReference type="Gene3D" id="3.90.660.20">
    <property type="entry name" value="Protoporphyrinogen oxidase, mitochondrial, domain 2"/>
    <property type="match status" value="1"/>
</dbReference>
<dbReference type="PANTHER" id="PTHR42923:SF17">
    <property type="entry name" value="AMINE OXIDASE DOMAIN-CONTAINING PROTEIN"/>
    <property type="match status" value="1"/>
</dbReference>
<reference evidence="2 3" key="1">
    <citation type="submission" date="2018-06" db="EMBL/GenBank/DDBJ databases">
        <title>Genomic Encyclopedia of Type Strains, Phase IV (KMG-IV): sequencing the most valuable type-strain genomes for metagenomic binning, comparative biology and taxonomic classification.</title>
        <authorList>
            <person name="Goeker M."/>
        </authorList>
    </citation>
    <scope>NUCLEOTIDE SEQUENCE [LARGE SCALE GENOMIC DNA]</scope>
    <source>
        <strain evidence="2 3">DSM 24875</strain>
    </source>
</reference>
<dbReference type="EMBL" id="QNRK01000020">
    <property type="protein sequence ID" value="RBP09829.1"/>
    <property type="molecule type" value="Genomic_DNA"/>
</dbReference>
<dbReference type="Gene3D" id="1.10.3110.10">
    <property type="entry name" value="protoporphyrinogen ix oxidase, domain 3"/>
    <property type="match status" value="1"/>
</dbReference>
<name>A0A366F7U1_9HYPH</name>
<dbReference type="PANTHER" id="PTHR42923">
    <property type="entry name" value="PROTOPORPHYRINOGEN OXIDASE"/>
    <property type="match status" value="1"/>
</dbReference>
<dbReference type="Gene3D" id="3.50.50.60">
    <property type="entry name" value="FAD/NAD(P)-binding domain"/>
    <property type="match status" value="1"/>
</dbReference>
<gene>
    <name evidence="2" type="ORF">DFR50_12029</name>
</gene>
<dbReference type="InterPro" id="IPR002937">
    <property type="entry name" value="Amino_oxidase"/>
</dbReference>
<protein>
    <recommendedName>
        <fullName evidence="1">Amine oxidase domain-containing protein</fullName>
    </recommendedName>
</protein>
<dbReference type="OrthoDB" id="20837at2"/>
<evidence type="ECO:0000313" key="2">
    <source>
        <dbReference type="EMBL" id="RBP09829.1"/>
    </source>
</evidence>
<organism evidence="2 3">
    <name type="scientific">Roseiarcus fermentans</name>
    <dbReference type="NCBI Taxonomy" id="1473586"/>
    <lineage>
        <taxon>Bacteria</taxon>
        <taxon>Pseudomonadati</taxon>
        <taxon>Pseudomonadota</taxon>
        <taxon>Alphaproteobacteria</taxon>
        <taxon>Hyphomicrobiales</taxon>
        <taxon>Roseiarcaceae</taxon>
        <taxon>Roseiarcus</taxon>
    </lineage>
</organism>
<evidence type="ECO:0000259" key="1">
    <source>
        <dbReference type="Pfam" id="PF01593"/>
    </source>
</evidence>
<dbReference type="Pfam" id="PF01593">
    <property type="entry name" value="Amino_oxidase"/>
    <property type="match status" value="1"/>
</dbReference>
<dbReference type="AlphaFoldDB" id="A0A366F7U1"/>
<feature type="domain" description="Amine oxidase" evidence="1">
    <location>
        <begin position="16"/>
        <end position="312"/>
    </location>
</feature>
<evidence type="ECO:0000313" key="3">
    <source>
        <dbReference type="Proteomes" id="UP000253529"/>
    </source>
</evidence>
<dbReference type="Proteomes" id="UP000253529">
    <property type="component" value="Unassembled WGS sequence"/>
</dbReference>
<dbReference type="SUPFAM" id="SSF51905">
    <property type="entry name" value="FAD/NAD(P)-binding domain"/>
    <property type="match status" value="1"/>
</dbReference>
<comment type="caution">
    <text evidence="2">The sequence shown here is derived from an EMBL/GenBank/DDBJ whole genome shotgun (WGS) entry which is preliminary data.</text>
</comment>
<dbReference type="InterPro" id="IPR050464">
    <property type="entry name" value="Zeta_carotene_desat/Oxidored"/>
</dbReference>
<keyword evidence="3" id="KW-1185">Reference proteome</keyword>
<accession>A0A366F7U1</accession>
<proteinExistence type="predicted"/>
<sequence>MPSSERLRIAVVGTGVSGLSAAWLLNPRHDVTVYEKAGRVGGHSNTVSVRLDGVDLDVDTGFIVYNAPTYPNFVELLRVLGVESCETDMSFAASLDGGRIEYSGAGLAGLFGQRSNLIRPRFWAMLADLVRFYRRATRDARLPMAEDTTLGDYLAAGRYGAAFRDHHIVPMASAIWSAAPDEILGYPAAAFLRFHDNHGLLRLTNRPIWRTVVGGSRAYVTRLAQPLVGRLRVGAGAERIERVGGRVAVVDANGDRDVFDRVVLATHADEALALLAEPTPRERALLGAFRYSRNEAHLHLDETFMPQRRATWASWNFVSEARSSDRASVTYWMNALQRLPTRRNVFVTLNPQRPPHGPLRIESYDHPIFDAAAIRAQKRLWSLQGFGGVWFCGAHFGAGFHEDGLQSGLAVAEQLGGVRRPWRVEGESSRIVVGPAPAVSDARENAA</sequence>
<dbReference type="RefSeq" id="WP_113890582.1">
    <property type="nucleotide sequence ID" value="NZ_QNRK01000020.1"/>
</dbReference>
<dbReference type="InterPro" id="IPR036188">
    <property type="entry name" value="FAD/NAD-bd_sf"/>
</dbReference>